<dbReference type="NCBIfam" id="NF008277">
    <property type="entry name" value="PRK11055.1"/>
    <property type="match status" value="1"/>
</dbReference>
<sequence length="373" mass="40475">MSNKANGSERVRVTSWGTLPDGRNVRTFTLTNTSGVSVRISDLGAALVSWIAPDGDGLPGEILLGHDTPREYLTSGAYMGALVGRWANRIEAARFNLDGVEYPLIPNEGQNLLHGGVNGFHQRLWESEQDGDSVIMRLDSPDGDGGFPGNLQVQVRYTLSEDNALAIEYLALTDRATPVNLTSHPYFNLAARPDCDIRAHRMKIQSDAYFEVDAALIPRHCAPVGGGPFDFRHEASIGSRLDVRHPQLELAQGFDHCYVLRDGADIPANTSSPGLVESRVRPVATVVDPESGRMLTVSTDQAGLQFYSGNRVGGTLGRGGVPYRNHAGFCLEAGGFPNQINMPDSRAVITTSEIPYRQVTVYQTGVLTRQTAQ</sequence>
<dbReference type="STRING" id="1462993.A6V36_12025"/>
<evidence type="ECO:0000256" key="4">
    <source>
        <dbReference type="ARBA" id="ARBA00023277"/>
    </source>
</evidence>
<dbReference type="GO" id="GO:0006006">
    <property type="term" value="P:glucose metabolic process"/>
    <property type="evidence" value="ECO:0007669"/>
    <property type="project" value="TreeGrafter"/>
</dbReference>
<dbReference type="InterPro" id="IPR015443">
    <property type="entry name" value="Aldose_1-epimerase"/>
</dbReference>
<proteinExistence type="inferred from homology"/>
<dbReference type="PANTHER" id="PTHR10091">
    <property type="entry name" value="ALDOSE-1-EPIMERASE"/>
    <property type="match status" value="1"/>
</dbReference>
<dbReference type="RefSeq" id="WP_064271746.1">
    <property type="nucleotide sequence ID" value="NZ_LXJZ01000220.1"/>
</dbReference>
<dbReference type="SUPFAM" id="SSF74650">
    <property type="entry name" value="Galactose mutarotase-like"/>
    <property type="match status" value="1"/>
</dbReference>
<evidence type="ECO:0000313" key="11">
    <source>
        <dbReference type="Proteomes" id="UP000077961"/>
    </source>
</evidence>
<feature type="active site" description="Proton acceptor" evidence="6">
    <location>
        <position position="332"/>
    </location>
</feature>
<keyword evidence="11" id="KW-1185">Reference proteome</keyword>
<evidence type="ECO:0000313" key="12">
    <source>
        <dbReference type="Proteomes" id="UP000078116"/>
    </source>
</evidence>
<dbReference type="PIRSF" id="PIRSF005096">
    <property type="entry name" value="GALM"/>
    <property type="match status" value="1"/>
</dbReference>
<comment type="caution">
    <text evidence="10">The sequence shown here is derived from an EMBL/GenBank/DDBJ whole genome shotgun (WGS) entry which is preliminary data.</text>
</comment>
<dbReference type="InterPro" id="IPR008183">
    <property type="entry name" value="Aldose_1/G6P_1-epimerase"/>
</dbReference>
<comment type="similarity">
    <text evidence="2 5">Belongs to the aldose epimerase family.</text>
</comment>
<dbReference type="Pfam" id="PF01263">
    <property type="entry name" value="Aldose_epim"/>
    <property type="match status" value="1"/>
</dbReference>
<evidence type="ECO:0000256" key="7">
    <source>
        <dbReference type="PIRSR" id="PIRSR005096-2"/>
    </source>
</evidence>
<name>A0A1A9N2C6_9BURK</name>
<dbReference type="GO" id="GO:0004034">
    <property type="term" value="F:aldose 1-epimerase activity"/>
    <property type="evidence" value="ECO:0007669"/>
    <property type="project" value="UniProtKB-EC"/>
</dbReference>
<protein>
    <recommendedName>
        <fullName evidence="5">Aldose 1-epimerase</fullName>
        <ecNumber evidence="5">5.1.3.3</ecNumber>
    </recommendedName>
</protein>
<dbReference type="EMBL" id="LXJZ01000220">
    <property type="protein sequence ID" value="OAJ53269.1"/>
    <property type="molecule type" value="Genomic_DNA"/>
</dbReference>
<evidence type="ECO:0000256" key="3">
    <source>
        <dbReference type="ARBA" id="ARBA00023235"/>
    </source>
</evidence>
<comment type="catalytic activity">
    <reaction evidence="5">
        <text>alpha-D-glucose = beta-D-glucose</text>
        <dbReference type="Rhea" id="RHEA:10264"/>
        <dbReference type="ChEBI" id="CHEBI:15903"/>
        <dbReference type="ChEBI" id="CHEBI:17925"/>
        <dbReference type="EC" id="5.1.3.3"/>
    </reaction>
</comment>
<dbReference type="PANTHER" id="PTHR10091:SF0">
    <property type="entry name" value="GALACTOSE MUTAROTASE"/>
    <property type="match status" value="1"/>
</dbReference>
<evidence type="ECO:0000256" key="8">
    <source>
        <dbReference type="PIRSR" id="PIRSR005096-3"/>
    </source>
</evidence>
<dbReference type="CDD" id="cd09019">
    <property type="entry name" value="galactose_mutarotase_like"/>
    <property type="match status" value="1"/>
</dbReference>
<comment type="pathway">
    <text evidence="1 5">Carbohydrate metabolism; hexose metabolism.</text>
</comment>
<dbReference type="EC" id="5.1.3.3" evidence="5"/>
<dbReference type="GO" id="GO:0030246">
    <property type="term" value="F:carbohydrate binding"/>
    <property type="evidence" value="ECO:0007669"/>
    <property type="project" value="InterPro"/>
</dbReference>
<evidence type="ECO:0000256" key="6">
    <source>
        <dbReference type="PIRSR" id="PIRSR005096-1"/>
    </source>
</evidence>
<organism evidence="10 12">
    <name type="scientific">Paraburkholderia ginsengiterrae</name>
    <dbReference type="NCBI Taxonomy" id="1462993"/>
    <lineage>
        <taxon>Bacteria</taxon>
        <taxon>Pseudomonadati</taxon>
        <taxon>Pseudomonadota</taxon>
        <taxon>Betaproteobacteria</taxon>
        <taxon>Burkholderiales</taxon>
        <taxon>Burkholderiaceae</taxon>
        <taxon>Paraburkholderia</taxon>
    </lineage>
</organism>
<dbReference type="InterPro" id="IPR014718">
    <property type="entry name" value="GH-type_carb-bd"/>
</dbReference>
<evidence type="ECO:0000256" key="5">
    <source>
        <dbReference type="PIRNR" id="PIRNR005096"/>
    </source>
</evidence>
<dbReference type="Gene3D" id="2.70.98.10">
    <property type="match status" value="1"/>
</dbReference>
<evidence type="ECO:0000256" key="1">
    <source>
        <dbReference type="ARBA" id="ARBA00005028"/>
    </source>
</evidence>
<dbReference type="EMBL" id="LXKA01000338">
    <property type="protein sequence ID" value="OAJ55905.1"/>
    <property type="molecule type" value="Genomic_DNA"/>
</dbReference>
<dbReference type="InterPro" id="IPR047215">
    <property type="entry name" value="Galactose_mutarotase-like"/>
</dbReference>
<dbReference type="UniPathway" id="UPA00242"/>
<feature type="binding site" evidence="8">
    <location>
        <begin position="184"/>
        <end position="186"/>
    </location>
    <ligand>
        <name>beta-D-galactose</name>
        <dbReference type="ChEBI" id="CHEBI:27667"/>
    </ligand>
</feature>
<feature type="active site" description="Proton donor" evidence="6">
    <location>
        <position position="184"/>
    </location>
</feature>
<gene>
    <name evidence="9" type="ORF">A6V36_12025</name>
    <name evidence="10" type="ORF">A6V37_06090</name>
</gene>
<evidence type="ECO:0000256" key="2">
    <source>
        <dbReference type="ARBA" id="ARBA00006206"/>
    </source>
</evidence>
<keyword evidence="4 5" id="KW-0119">Carbohydrate metabolism</keyword>
<evidence type="ECO:0000313" key="10">
    <source>
        <dbReference type="EMBL" id="OAJ55905.1"/>
    </source>
</evidence>
<evidence type="ECO:0000313" key="9">
    <source>
        <dbReference type="EMBL" id="OAJ53269.1"/>
    </source>
</evidence>
<dbReference type="Proteomes" id="UP000077961">
    <property type="component" value="Unassembled WGS sequence"/>
</dbReference>
<keyword evidence="3 5" id="KW-0413">Isomerase</keyword>
<accession>A0A1A9N2C6</accession>
<feature type="binding site" evidence="7">
    <location>
        <position position="255"/>
    </location>
    <ligand>
        <name>beta-D-galactose</name>
        <dbReference type="ChEBI" id="CHEBI:27667"/>
    </ligand>
</feature>
<dbReference type="GO" id="GO:0033499">
    <property type="term" value="P:galactose catabolic process via UDP-galactose, Leloir pathway"/>
    <property type="evidence" value="ECO:0007669"/>
    <property type="project" value="TreeGrafter"/>
</dbReference>
<reference evidence="11 12" key="1">
    <citation type="submission" date="2016-04" db="EMBL/GenBank/DDBJ databases">
        <title>Reclassification of Paraburkholderia panaciterrae (Farh et al. 2015) Dobritsa &amp; Samadpour 2016 as a later homotypic synonym of Paraburkholderia ginsengiterrae (Farh et al. 2015) Dobritsa &amp; Samadpour 2016.</title>
        <authorList>
            <person name="Dobritsa A.P."/>
            <person name="Kutumbaka K."/>
            <person name="Samadpour M."/>
        </authorList>
    </citation>
    <scope>NUCLEOTIDE SEQUENCE [LARGE SCALE GENOMIC DNA]</scope>
    <source>
        <strain evidence="10 12">DCY85</strain>
        <strain evidence="9 11">DCY85-1</strain>
    </source>
</reference>
<dbReference type="InterPro" id="IPR011013">
    <property type="entry name" value="Gal_mutarotase_sf_dom"/>
</dbReference>
<dbReference type="Proteomes" id="UP000078116">
    <property type="component" value="Unassembled WGS sequence"/>
</dbReference>
<feature type="binding site" evidence="8">
    <location>
        <begin position="88"/>
        <end position="89"/>
    </location>
    <ligand>
        <name>beta-D-galactose</name>
        <dbReference type="ChEBI" id="CHEBI:27667"/>
    </ligand>
</feature>
<dbReference type="AlphaFoldDB" id="A0A1A9N2C6"/>